<dbReference type="Proteomes" id="UP000285430">
    <property type="component" value="Unassembled WGS sequence"/>
</dbReference>
<feature type="compositionally biased region" description="Acidic residues" evidence="1">
    <location>
        <begin position="124"/>
        <end position="142"/>
    </location>
</feature>
<feature type="region of interest" description="Disordered" evidence="1">
    <location>
        <begin position="123"/>
        <end position="142"/>
    </location>
</feature>
<comment type="caution">
    <text evidence="2">The sequence shown here is derived from an EMBL/GenBank/DDBJ whole genome shotgun (WGS) entry which is preliminary data.</text>
</comment>
<dbReference type="AlphaFoldDB" id="A0A418F7X4"/>
<organism evidence="2 3">
    <name type="scientific">Aphanomyces astaci</name>
    <name type="common">Crayfish plague agent</name>
    <dbReference type="NCBI Taxonomy" id="112090"/>
    <lineage>
        <taxon>Eukaryota</taxon>
        <taxon>Sar</taxon>
        <taxon>Stramenopiles</taxon>
        <taxon>Oomycota</taxon>
        <taxon>Saprolegniomycetes</taxon>
        <taxon>Saprolegniales</taxon>
        <taxon>Verrucalvaceae</taxon>
        <taxon>Aphanomyces</taxon>
    </lineage>
</organism>
<evidence type="ECO:0000256" key="1">
    <source>
        <dbReference type="SAM" id="MobiDB-lite"/>
    </source>
</evidence>
<gene>
    <name evidence="2" type="ORF">DYB37_008067</name>
</gene>
<evidence type="ECO:0000313" key="3">
    <source>
        <dbReference type="Proteomes" id="UP000285430"/>
    </source>
</evidence>
<dbReference type="VEuPathDB" id="FungiDB:H257_08598"/>
<sequence length="142" mass="16384">MPPTTHHRKVTSFMSVQETRWVVTKTFKDRIWTLNKRTLTVSADERFKFITYAVKQGIAWTGAPHGIQVETEEGKWLRAVANNKAQWAMWLQAFQNLNAPNDVPQTPAKVSFCEHVRVRTIPASDDEDDDMYTTNSSDEDDR</sequence>
<accession>A0A418F7X4</accession>
<protein>
    <recommendedName>
        <fullName evidence="4">PH domain-containing protein</fullName>
    </recommendedName>
</protein>
<evidence type="ECO:0000313" key="2">
    <source>
        <dbReference type="EMBL" id="RHZ25013.1"/>
    </source>
</evidence>
<reference evidence="2 3" key="1">
    <citation type="submission" date="2018-08" db="EMBL/GenBank/DDBJ databases">
        <title>Aphanomyces genome sequencing and annotation.</title>
        <authorList>
            <person name="Minardi D."/>
            <person name="Oidtmann B."/>
            <person name="Van Der Giezen M."/>
            <person name="Studholme D.J."/>
        </authorList>
    </citation>
    <scope>NUCLEOTIDE SEQUENCE [LARGE SCALE GENOMIC DNA]</scope>
    <source>
        <strain evidence="2 3">Da</strain>
    </source>
</reference>
<name>A0A418F7X4_APHAT</name>
<dbReference type="EMBL" id="QUTH01002605">
    <property type="protein sequence ID" value="RHZ25013.1"/>
    <property type="molecule type" value="Genomic_DNA"/>
</dbReference>
<evidence type="ECO:0008006" key="4">
    <source>
        <dbReference type="Google" id="ProtNLM"/>
    </source>
</evidence>
<proteinExistence type="predicted"/>